<dbReference type="EMBL" id="JAVFKN010000001">
    <property type="protein sequence ID" value="MDQ5766941.1"/>
    <property type="molecule type" value="Genomic_DNA"/>
</dbReference>
<keyword evidence="3" id="KW-1185">Reference proteome</keyword>
<evidence type="ECO:0000313" key="1">
    <source>
        <dbReference type="EMBL" id="MDQ5766941.1"/>
    </source>
</evidence>
<sequence>MARLEFPTSTHGFGVAEALAMGAVLGTLPKRLEVWGVVVAQPSNCV</sequence>
<evidence type="ECO:0000313" key="3">
    <source>
        <dbReference type="Proteomes" id="UP001223336"/>
    </source>
</evidence>
<dbReference type="Proteomes" id="UP001223336">
    <property type="component" value="Unassembled WGS sequence"/>
</dbReference>
<proteinExistence type="predicted"/>
<reference evidence="2 3" key="1">
    <citation type="submission" date="2023-08" db="EMBL/GenBank/DDBJ databases">
        <title>New molecular markers tilS and rpoB for phylogenetic and monitoring studies of the genus Thiothrix biodiversity.</title>
        <authorList>
            <person name="Ravin N.V."/>
            <person name="Smolyakov D."/>
            <person name="Markov N.D."/>
            <person name="Beletsky A.V."/>
            <person name="Mardanov A.V."/>
            <person name="Rudenko T.S."/>
            <person name="Grabovich M.Y."/>
        </authorList>
    </citation>
    <scope>NUCLEOTIDE SEQUENCE</scope>
    <source>
        <strain evidence="2">DNT52</strain>
        <strain evidence="1 3">H33</strain>
    </source>
</reference>
<organism evidence="2">
    <name type="scientific">Thiothrix subterranea</name>
    <dbReference type="NCBI Taxonomy" id="2735563"/>
    <lineage>
        <taxon>Bacteria</taxon>
        <taxon>Pseudomonadati</taxon>
        <taxon>Pseudomonadota</taxon>
        <taxon>Gammaproteobacteria</taxon>
        <taxon>Thiotrichales</taxon>
        <taxon>Thiotrichaceae</taxon>
        <taxon>Thiothrix</taxon>
    </lineage>
</organism>
<dbReference type="AlphaFoldDB" id="A0AA51MRV8"/>
<dbReference type="Proteomes" id="UP001229862">
    <property type="component" value="Chromosome"/>
</dbReference>
<gene>
    <name evidence="1" type="ORF">RCC75_00255</name>
    <name evidence="2" type="ORF">RCG00_07425</name>
</gene>
<evidence type="ECO:0000313" key="2">
    <source>
        <dbReference type="EMBL" id="WML88196.1"/>
    </source>
</evidence>
<dbReference type="EMBL" id="CP133217">
    <property type="protein sequence ID" value="WML88196.1"/>
    <property type="molecule type" value="Genomic_DNA"/>
</dbReference>
<accession>A0AA51MRV8</accession>
<name>A0AA51MRV8_9GAMM</name>
<dbReference type="RefSeq" id="WP_308133186.1">
    <property type="nucleotide sequence ID" value="NZ_CP133197.1"/>
</dbReference>
<protein>
    <submittedName>
        <fullName evidence="2">Uncharacterized protein</fullName>
    </submittedName>
</protein>